<feature type="compositionally biased region" description="Acidic residues" evidence="1">
    <location>
        <begin position="410"/>
        <end position="425"/>
    </location>
</feature>
<dbReference type="Proteomes" id="UP000738325">
    <property type="component" value="Unassembled WGS sequence"/>
</dbReference>
<protein>
    <submittedName>
        <fullName evidence="2">Uncharacterized protein</fullName>
    </submittedName>
</protein>
<feature type="region of interest" description="Disordered" evidence="1">
    <location>
        <begin position="368"/>
        <end position="387"/>
    </location>
</feature>
<feature type="compositionally biased region" description="Basic residues" evidence="1">
    <location>
        <begin position="156"/>
        <end position="165"/>
    </location>
</feature>
<reference evidence="2" key="1">
    <citation type="journal article" date="2020" name="Fungal Divers.">
        <title>Resolving the Mortierellaceae phylogeny through synthesis of multi-gene phylogenetics and phylogenomics.</title>
        <authorList>
            <person name="Vandepol N."/>
            <person name="Liber J."/>
            <person name="Desiro A."/>
            <person name="Na H."/>
            <person name="Kennedy M."/>
            <person name="Barry K."/>
            <person name="Grigoriev I.V."/>
            <person name="Miller A.N."/>
            <person name="O'Donnell K."/>
            <person name="Stajich J.E."/>
            <person name="Bonito G."/>
        </authorList>
    </citation>
    <scope>NUCLEOTIDE SEQUENCE</scope>
    <source>
        <strain evidence="2">REB-010B</strain>
    </source>
</reference>
<feature type="region of interest" description="Disordered" evidence="1">
    <location>
        <begin position="110"/>
        <end position="129"/>
    </location>
</feature>
<name>A0A9P6UKW8_9FUNG</name>
<evidence type="ECO:0000256" key="1">
    <source>
        <dbReference type="SAM" id="MobiDB-lite"/>
    </source>
</evidence>
<feature type="region of interest" description="Disordered" evidence="1">
    <location>
        <begin position="1"/>
        <end position="99"/>
    </location>
</feature>
<feature type="compositionally biased region" description="Polar residues" evidence="1">
    <location>
        <begin position="7"/>
        <end position="18"/>
    </location>
</feature>
<accession>A0A9P6UKW8</accession>
<dbReference type="EMBL" id="JAAAIP010001226">
    <property type="protein sequence ID" value="KAG0309092.1"/>
    <property type="molecule type" value="Genomic_DNA"/>
</dbReference>
<feature type="compositionally biased region" description="Basic and acidic residues" evidence="1">
    <location>
        <begin position="166"/>
        <end position="176"/>
    </location>
</feature>
<feature type="compositionally biased region" description="Low complexity" evidence="1">
    <location>
        <begin position="55"/>
        <end position="66"/>
    </location>
</feature>
<sequence>MAPLLESTRNYLKSSSQRLGRGMSAYKEDASGSDTSLNADTTTDKPLTRVTSHNSTKTSRPTSPTSTKKRLSGLFILDARPKSPQPAEHPLVTRSQSPDLLELDFMREVQQSKSAQKSEAINKSTNSGQAQAVSYSRSLTFTASASASSGDDSPHHRARTHHGHGPRSDHASEHMENQIPRGTSPTLSMSNTISTATSSYDMQPSDYPNIRQYQTHVWRRNILEQSIMHSLRLGYADRHRSSSRHGPHSSKRESLRTRKAREKAIFAAATGSETSSQENIIDRSLKAIDSDTRPQPTFRTAQQQPQFRYDKNSPYQLEYNASMSNIRESFASFTLELPDHHASHIMASSAIPDLFRIKTALPVAGARLKSRSRRSSRTSTLSSGVALSPRGLNGKKMMLQSQAVALPDVMDADEEEEEEEEEEDVASLQASSWAETVFASLDKVTSSKTDSMTEERLQVINVAPARAV</sequence>
<proteinExistence type="predicted"/>
<feature type="region of interest" description="Disordered" evidence="1">
    <location>
        <begin position="238"/>
        <end position="258"/>
    </location>
</feature>
<organism evidence="2 3">
    <name type="scientific">Dissophora globulifera</name>
    <dbReference type="NCBI Taxonomy" id="979702"/>
    <lineage>
        <taxon>Eukaryota</taxon>
        <taxon>Fungi</taxon>
        <taxon>Fungi incertae sedis</taxon>
        <taxon>Mucoromycota</taxon>
        <taxon>Mortierellomycotina</taxon>
        <taxon>Mortierellomycetes</taxon>
        <taxon>Mortierellales</taxon>
        <taxon>Mortierellaceae</taxon>
        <taxon>Dissophora</taxon>
    </lineage>
</organism>
<evidence type="ECO:0000313" key="3">
    <source>
        <dbReference type="Proteomes" id="UP000738325"/>
    </source>
</evidence>
<feature type="compositionally biased region" description="Polar residues" evidence="1">
    <location>
        <begin position="180"/>
        <end position="191"/>
    </location>
</feature>
<evidence type="ECO:0000313" key="2">
    <source>
        <dbReference type="EMBL" id="KAG0309092.1"/>
    </source>
</evidence>
<keyword evidence="3" id="KW-1185">Reference proteome</keyword>
<feature type="compositionally biased region" description="Polar residues" evidence="1">
    <location>
        <begin position="32"/>
        <end position="41"/>
    </location>
</feature>
<comment type="caution">
    <text evidence="2">The sequence shown here is derived from an EMBL/GenBank/DDBJ whole genome shotgun (WGS) entry which is preliminary data.</text>
</comment>
<dbReference type="AlphaFoldDB" id="A0A9P6UKW8"/>
<gene>
    <name evidence="2" type="ORF">BGZ99_000983</name>
</gene>
<feature type="region of interest" description="Disordered" evidence="1">
    <location>
        <begin position="144"/>
        <end position="191"/>
    </location>
</feature>
<dbReference type="OrthoDB" id="2405996at2759"/>
<feature type="region of interest" description="Disordered" evidence="1">
    <location>
        <begin position="409"/>
        <end position="431"/>
    </location>
</feature>